<evidence type="ECO:0000256" key="3">
    <source>
        <dbReference type="ARBA" id="ARBA00022989"/>
    </source>
</evidence>
<name>A0A291G828_9RHOB</name>
<dbReference type="AlphaFoldDB" id="A0A291G828"/>
<keyword evidence="3 5" id="KW-1133">Transmembrane helix</keyword>
<feature type="domain" description="RDD" evidence="6">
    <location>
        <begin position="25"/>
        <end position="141"/>
    </location>
</feature>
<evidence type="ECO:0000313" key="8">
    <source>
        <dbReference type="Proteomes" id="UP000217935"/>
    </source>
</evidence>
<keyword evidence="8" id="KW-1185">Reference proteome</keyword>
<dbReference type="KEGG" id="ceh:CEW89_01410"/>
<protein>
    <recommendedName>
        <fullName evidence="6">RDD domain-containing protein</fullName>
    </recommendedName>
</protein>
<evidence type="ECO:0000256" key="4">
    <source>
        <dbReference type="ARBA" id="ARBA00023136"/>
    </source>
</evidence>
<dbReference type="OrthoDB" id="7270324at2"/>
<gene>
    <name evidence="7" type="ORF">CEW89_01410</name>
</gene>
<feature type="transmembrane region" description="Helical" evidence="5">
    <location>
        <begin position="55"/>
        <end position="77"/>
    </location>
</feature>
<feature type="transmembrane region" description="Helical" evidence="5">
    <location>
        <begin position="29"/>
        <end position="49"/>
    </location>
</feature>
<dbReference type="Proteomes" id="UP000217935">
    <property type="component" value="Chromosome"/>
</dbReference>
<comment type="subcellular location">
    <subcellularLocation>
        <location evidence="1">Membrane</location>
        <topology evidence="1">Multi-pass membrane protein</topology>
    </subcellularLocation>
</comment>
<evidence type="ECO:0000313" key="7">
    <source>
        <dbReference type="EMBL" id="ATG46341.1"/>
    </source>
</evidence>
<dbReference type="GO" id="GO:0016020">
    <property type="term" value="C:membrane"/>
    <property type="evidence" value="ECO:0007669"/>
    <property type="project" value="UniProtKB-SubCell"/>
</dbReference>
<sequence length="152" mass="16806">MSAYQDDHWGLPDPDRQPGFYDSLPTKRALAFVVDLIVSVVIAALIVPFTAFTGLFFFPFLVAVVGYVYRVITIANSSATWGMRLMGIEFRDRSGTRFDLGMAFLHTTLFSVWCSMGLPQVVSVVLMLTTARKQGLSDLILGSAAINRPSDY</sequence>
<dbReference type="STRING" id="1758178.GCA_001550095_01525"/>
<keyword evidence="4 5" id="KW-0472">Membrane</keyword>
<evidence type="ECO:0000256" key="2">
    <source>
        <dbReference type="ARBA" id="ARBA00022692"/>
    </source>
</evidence>
<evidence type="ECO:0000256" key="1">
    <source>
        <dbReference type="ARBA" id="ARBA00004141"/>
    </source>
</evidence>
<dbReference type="Pfam" id="PF06271">
    <property type="entry name" value="RDD"/>
    <property type="match status" value="1"/>
</dbReference>
<feature type="transmembrane region" description="Helical" evidence="5">
    <location>
        <begin position="98"/>
        <end position="118"/>
    </location>
</feature>
<dbReference type="InterPro" id="IPR010432">
    <property type="entry name" value="RDD"/>
</dbReference>
<evidence type="ECO:0000256" key="5">
    <source>
        <dbReference type="SAM" id="Phobius"/>
    </source>
</evidence>
<evidence type="ECO:0000259" key="6">
    <source>
        <dbReference type="Pfam" id="PF06271"/>
    </source>
</evidence>
<accession>A0A291G828</accession>
<reference evidence="7 8" key="1">
    <citation type="submission" date="2017-06" db="EMBL/GenBank/DDBJ databases">
        <title>Celeribacter sp. TSPH2 complete genome sequence.</title>
        <authorList>
            <person name="Woo J.-H."/>
            <person name="Kim H.-S."/>
        </authorList>
    </citation>
    <scope>NUCLEOTIDE SEQUENCE [LARGE SCALE GENOMIC DNA]</scope>
    <source>
        <strain evidence="7 8">TSPH2</strain>
    </source>
</reference>
<organism evidence="7 8">
    <name type="scientific">Celeribacter ethanolicus</name>
    <dbReference type="NCBI Taxonomy" id="1758178"/>
    <lineage>
        <taxon>Bacteria</taxon>
        <taxon>Pseudomonadati</taxon>
        <taxon>Pseudomonadota</taxon>
        <taxon>Alphaproteobacteria</taxon>
        <taxon>Rhodobacterales</taxon>
        <taxon>Roseobacteraceae</taxon>
        <taxon>Celeribacter</taxon>
    </lineage>
</organism>
<dbReference type="EMBL" id="CP022196">
    <property type="protein sequence ID" value="ATG46341.1"/>
    <property type="molecule type" value="Genomic_DNA"/>
</dbReference>
<proteinExistence type="predicted"/>
<dbReference type="RefSeq" id="WP_096804632.1">
    <property type="nucleotide sequence ID" value="NZ_CP022196.1"/>
</dbReference>
<keyword evidence="2 5" id="KW-0812">Transmembrane</keyword>